<organism evidence="1 2">
    <name type="scientific">Schizophyllum amplum</name>
    <dbReference type="NCBI Taxonomy" id="97359"/>
    <lineage>
        <taxon>Eukaryota</taxon>
        <taxon>Fungi</taxon>
        <taxon>Dikarya</taxon>
        <taxon>Basidiomycota</taxon>
        <taxon>Agaricomycotina</taxon>
        <taxon>Agaricomycetes</taxon>
        <taxon>Agaricomycetidae</taxon>
        <taxon>Agaricales</taxon>
        <taxon>Schizophyllaceae</taxon>
        <taxon>Schizophyllum</taxon>
    </lineage>
</organism>
<evidence type="ECO:0000313" key="2">
    <source>
        <dbReference type="Proteomes" id="UP000320762"/>
    </source>
</evidence>
<accession>A0A550CDT7</accession>
<protein>
    <submittedName>
        <fullName evidence="1">Uncharacterized protein</fullName>
    </submittedName>
</protein>
<keyword evidence="2" id="KW-1185">Reference proteome</keyword>
<comment type="caution">
    <text evidence="1">The sequence shown here is derived from an EMBL/GenBank/DDBJ whole genome shotgun (WGS) entry which is preliminary data.</text>
</comment>
<sequence>MLFQLKEIAGYPEDIKRIPKAFAPPPVIGRWMKTSRDWVTVQQAVDVAAYPDLFRNYWDRLNAAGQPPEQSSAAEQHSSICTMTTSGPNGLILVLLLLYWWRCVAKHRADRTVWKKAVGDVLDVFQHLLEQHLSAPDKPALPPSPALSDQALPIMASQVPAEFIHDYAPPGVARGSENERCHLF</sequence>
<evidence type="ECO:0000313" key="1">
    <source>
        <dbReference type="EMBL" id="TRM62972.1"/>
    </source>
</evidence>
<gene>
    <name evidence="1" type="ORF">BD626DRAFT_569536</name>
</gene>
<dbReference type="AlphaFoldDB" id="A0A550CDT7"/>
<dbReference type="EMBL" id="VDMD01000011">
    <property type="protein sequence ID" value="TRM62972.1"/>
    <property type="molecule type" value="Genomic_DNA"/>
</dbReference>
<name>A0A550CDT7_9AGAR</name>
<reference evidence="1 2" key="1">
    <citation type="journal article" date="2019" name="New Phytol.">
        <title>Comparative genomics reveals unique wood-decay strategies and fruiting body development in the Schizophyllaceae.</title>
        <authorList>
            <person name="Almasi E."/>
            <person name="Sahu N."/>
            <person name="Krizsan K."/>
            <person name="Balint B."/>
            <person name="Kovacs G.M."/>
            <person name="Kiss B."/>
            <person name="Cseklye J."/>
            <person name="Drula E."/>
            <person name="Henrissat B."/>
            <person name="Nagy I."/>
            <person name="Chovatia M."/>
            <person name="Adam C."/>
            <person name="LaButti K."/>
            <person name="Lipzen A."/>
            <person name="Riley R."/>
            <person name="Grigoriev I.V."/>
            <person name="Nagy L.G."/>
        </authorList>
    </citation>
    <scope>NUCLEOTIDE SEQUENCE [LARGE SCALE GENOMIC DNA]</scope>
    <source>
        <strain evidence="1 2">NL-1724</strain>
    </source>
</reference>
<dbReference type="Proteomes" id="UP000320762">
    <property type="component" value="Unassembled WGS sequence"/>
</dbReference>
<proteinExistence type="predicted"/>